<evidence type="ECO:0000256" key="1">
    <source>
        <dbReference type="SAM" id="Phobius"/>
    </source>
</evidence>
<name>A0ABP8Y7R0_9ACTN</name>
<dbReference type="Proteomes" id="UP001499882">
    <property type="component" value="Unassembled WGS sequence"/>
</dbReference>
<accession>A0ABP8Y7R0</accession>
<comment type="caution">
    <text evidence="2">The sequence shown here is derived from an EMBL/GenBank/DDBJ whole genome shotgun (WGS) entry which is preliminary data.</text>
</comment>
<dbReference type="NCBIfam" id="NF033634">
    <property type="entry name" value="SLATT_1"/>
    <property type="match status" value="1"/>
</dbReference>
<feature type="transmembrane region" description="Helical" evidence="1">
    <location>
        <begin position="60"/>
        <end position="80"/>
    </location>
</feature>
<organism evidence="2 3">
    <name type="scientific">Nocardioides endophyticus</name>
    <dbReference type="NCBI Taxonomy" id="1353775"/>
    <lineage>
        <taxon>Bacteria</taxon>
        <taxon>Bacillati</taxon>
        <taxon>Actinomycetota</taxon>
        <taxon>Actinomycetes</taxon>
        <taxon>Propionibacteriales</taxon>
        <taxon>Nocardioidaceae</taxon>
        <taxon>Nocardioides</taxon>
    </lineage>
</organism>
<dbReference type="Pfam" id="PF14015">
    <property type="entry name" value="DUF4231"/>
    <property type="match status" value="1"/>
</dbReference>
<reference evidence="3" key="1">
    <citation type="journal article" date="2019" name="Int. J. Syst. Evol. Microbiol.">
        <title>The Global Catalogue of Microorganisms (GCM) 10K type strain sequencing project: providing services to taxonomists for standard genome sequencing and annotation.</title>
        <authorList>
            <consortium name="The Broad Institute Genomics Platform"/>
            <consortium name="The Broad Institute Genome Sequencing Center for Infectious Disease"/>
            <person name="Wu L."/>
            <person name="Ma J."/>
        </authorList>
    </citation>
    <scope>NUCLEOTIDE SEQUENCE [LARGE SCALE GENOMIC DNA]</scope>
    <source>
        <strain evidence="3">JCM 18532</strain>
    </source>
</reference>
<evidence type="ECO:0008006" key="4">
    <source>
        <dbReference type="Google" id="ProtNLM"/>
    </source>
</evidence>
<keyword evidence="3" id="KW-1185">Reference proteome</keyword>
<evidence type="ECO:0000313" key="2">
    <source>
        <dbReference type="EMBL" id="GAA4723687.1"/>
    </source>
</evidence>
<protein>
    <recommendedName>
        <fullName evidence="4">DUF4231 domain-containing protein</fullName>
    </recommendedName>
</protein>
<dbReference type="InterPro" id="IPR025325">
    <property type="entry name" value="DUF4231"/>
</dbReference>
<proteinExistence type="predicted"/>
<sequence length="185" mass="20158">MRAERRVAGSCPSLFATRETTCVKRTTRHEGKLESAAETPMALCTAVARSIGAKADKNKFRARVLTVFTTAATAAIPVFIGLSGDDFVTGKAVPSVLAALSATVVALGQIERPHERWSLYRRYQRLLEADAKRYTFGIEPFDKDDRDRTLAARVAQYELDLQAEWEGLIPSSAELAAASKTGPTP</sequence>
<evidence type="ECO:0000313" key="3">
    <source>
        <dbReference type="Proteomes" id="UP001499882"/>
    </source>
</evidence>
<keyword evidence="1" id="KW-1133">Transmembrane helix</keyword>
<gene>
    <name evidence="2" type="ORF">GCM10023350_02420</name>
</gene>
<dbReference type="EMBL" id="BAABKN010000004">
    <property type="protein sequence ID" value="GAA4723687.1"/>
    <property type="molecule type" value="Genomic_DNA"/>
</dbReference>
<keyword evidence="1" id="KW-0472">Membrane</keyword>
<keyword evidence="1" id="KW-0812">Transmembrane</keyword>